<sequence length="312" mass="34336">MNNIYDLVIIGAGPAGLAAAIYAGRANLKVLVLEKENTGSLIMAHKIDNYPGFPHGLTGKDLYQEMKNQAINFKVEFKTATFLGLDVFSNPKVVKTDVENLHAHGVIVATGWSKNSNSKIPGEHEFLGKGVSYCATCDGAFTRGMTVSLFGKGEEVAEEALFLTRYSKQIQIFVTDKNLQCNHDILETLTSNENVKIFTNATLKEIQGSEYVEKVLVDIDGETKEFKSDYAFLYLGTKSPSELYGEFAKLDNQGYIITNELMKTNIDGVFAAGDIRSKTIRQVTTATSDGTIAGMEAIKYVLLKKKRESNNQ</sequence>
<evidence type="ECO:0000256" key="1">
    <source>
        <dbReference type="ARBA" id="ARBA00022630"/>
    </source>
</evidence>
<keyword evidence="5" id="KW-1185">Reference proteome</keyword>
<accession>A0A1T4KNA7</accession>
<dbReference type="Gene3D" id="3.50.50.60">
    <property type="entry name" value="FAD/NAD(P)-binding domain"/>
    <property type="match status" value="2"/>
</dbReference>
<evidence type="ECO:0000259" key="3">
    <source>
        <dbReference type="Pfam" id="PF07992"/>
    </source>
</evidence>
<proteinExistence type="predicted"/>
<reference evidence="4 5" key="1">
    <citation type="submission" date="2017-02" db="EMBL/GenBank/DDBJ databases">
        <authorList>
            <person name="Peterson S.W."/>
        </authorList>
    </citation>
    <scope>NUCLEOTIDE SEQUENCE [LARGE SCALE GENOMIC DNA]</scope>
    <source>
        <strain evidence="4 5">ATCC 700028</strain>
    </source>
</reference>
<evidence type="ECO:0000313" key="5">
    <source>
        <dbReference type="Proteomes" id="UP000191153"/>
    </source>
</evidence>
<dbReference type="InterPro" id="IPR036188">
    <property type="entry name" value="FAD/NAD-bd_sf"/>
</dbReference>
<dbReference type="OrthoDB" id="9806179at2"/>
<dbReference type="GO" id="GO:0016491">
    <property type="term" value="F:oxidoreductase activity"/>
    <property type="evidence" value="ECO:0007669"/>
    <property type="project" value="UniProtKB-KW"/>
</dbReference>
<dbReference type="EMBL" id="FUWX01000005">
    <property type="protein sequence ID" value="SJZ43885.1"/>
    <property type="molecule type" value="Genomic_DNA"/>
</dbReference>
<evidence type="ECO:0000313" key="4">
    <source>
        <dbReference type="EMBL" id="SJZ43885.1"/>
    </source>
</evidence>
<gene>
    <name evidence="4" type="ORF">SAMN02745174_00509</name>
</gene>
<dbReference type="InterPro" id="IPR050097">
    <property type="entry name" value="Ferredoxin-NADP_redctase_2"/>
</dbReference>
<dbReference type="PRINTS" id="PR00368">
    <property type="entry name" value="FADPNR"/>
</dbReference>
<keyword evidence="2" id="KW-0560">Oxidoreductase</keyword>
<dbReference type="PRINTS" id="PR00469">
    <property type="entry name" value="PNDRDTASEII"/>
</dbReference>
<dbReference type="RefSeq" id="WP_078693043.1">
    <property type="nucleotide sequence ID" value="NZ_FUWX01000005.1"/>
</dbReference>
<dbReference type="STRING" id="180163.SAMN02745174_00509"/>
<protein>
    <submittedName>
        <fullName evidence="4">Thioredoxin reductase (NADPH)</fullName>
    </submittedName>
</protein>
<feature type="domain" description="FAD/NAD(P)-binding" evidence="3">
    <location>
        <begin position="5"/>
        <end position="290"/>
    </location>
</feature>
<organism evidence="4 5">
    <name type="scientific">Cetobacterium ceti</name>
    <dbReference type="NCBI Taxonomy" id="180163"/>
    <lineage>
        <taxon>Bacteria</taxon>
        <taxon>Fusobacteriati</taxon>
        <taxon>Fusobacteriota</taxon>
        <taxon>Fusobacteriia</taxon>
        <taxon>Fusobacteriales</taxon>
        <taxon>Fusobacteriaceae</taxon>
        <taxon>Cetobacterium</taxon>
    </lineage>
</organism>
<dbReference type="Proteomes" id="UP000191153">
    <property type="component" value="Unassembled WGS sequence"/>
</dbReference>
<dbReference type="Pfam" id="PF07992">
    <property type="entry name" value="Pyr_redox_2"/>
    <property type="match status" value="1"/>
</dbReference>
<dbReference type="AlphaFoldDB" id="A0A1T4KNA7"/>
<keyword evidence="1" id="KW-0285">Flavoprotein</keyword>
<evidence type="ECO:0000256" key="2">
    <source>
        <dbReference type="ARBA" id="ARBA00023002"/>
    </source>
</evidence>
<dbReference type="PANTHER" id="PTHR48105">
    <property type="entry name" value="THIOREDOXIN REDUCTASE 1-RELATED-RELATED"/>
    <property type="match status" value="1"/>
</dbReference>
<dbReference type="InterPro" id="IPR023753">
    <property type="entry name" value="FAD/NAD-binding_dom"/>
</dbReference>
<name>A0A1T4KNA7_9FUSO</name>
<dbReference type="SUPFAM" id="SSF51905">
    <property type="entry name" value="FAD/NAD(P)-binding domain"/>
    <property type="match status" value="1"/>
</dbReference>